<protein>
    <submittedName>
        <fullName evidence="2">Amidase domain-containing protein</fullName>
    </submittedName>
</protein>
<comment type="caution">
    <text evidence="2">The sequence shown here is derived from an EMBL/GenBank/DDBJ whole genome shotgun (WGS) entry which is preliminary data.</text>
</comment>
<organism evidence="2 3">
    <name type="scientific">Clostridium aestuarii</name>
    <dbReference type="NCBI Taxonomy" id="338193"/>
    <lineage>
        <taxon>Bacteria</taxon>
        <taxon>Bacillati</taxon>
        <taxon>Bacillota</taxon>
        <taxon>Clostridia</taxon>
        <taxon>Eubacteriales</taxon>
        <taxon>Clostridiaceae</taxon>
        <taxon>Clostridium</taxon>
    </lineage>
</organism>
<dbReference type="Pfam" id="PF12671">
    <property type="entry name" value="Amidase_6"/>
    <property type="match status" value="1"/>
</dbReference>
<dbReference type="PANTHER" id="PTHR40032">
    <property type="entry name" value="EXPORTED PROTEIN-RELATED"/>
    <property type="match status" value="1"/>
</dbReference>
<dbReference type="EMBL" id="JAPQER010000006">
    <property type="protein sequence ID" value="MCY6485269.1"/>
    <property type="molecule type" value="Genomic_DNA"/>
</dbReference>
<dbReference type="PANTHER" id="PTHR40032:SF1">
    <property type="entry name" value="EXPORTED PROTEIN"/>
    <property type="match status" value="1"/>
</dbReference>
<sequence length="205" mass="24413">MVSFDTENFTRDLNLHYNRQAAKRYAEKYALIPNTKEYPYFEQDDCTNFVSQVLKAGGMQELGKKWDAFEEWFCNTKNCDDLTQISITWRVARYFRKHWANENGIGVNRAAITVKITVQQALNNFNRLYVFLKEGDIIQYGDPNNNLPYHTQIIHDKGFNWMIYRYDIFMAQHTSNSLYVSLYGYLSKFNNKDTTYIYIYKIKDD</sequence>
<evidence type="ECO:0000313" key="2">
    <source>
        <dbReference type="EMBL" id="MCY6485269.1"/>
    </source>
</evidence>
<accession>A0ABT4D1Z0</accession>
<feature type="domain" description="Putative amidase" evidence="1">
    <location>
        <begin position="17"/>
        <end position="198"/>
    </location>
</feature>
<gene>
    <name evidence="2" type="ORF">OW763_13055</name>
</gene>
<dbReference type="Proteomes" id="UP001078443">
    <property type="component" value="Unassembled WGS sequence"/>
</dbReference>
<evidence type="ECO:0000313" key="3">
    <source>
        <dbReference type="Proteomes" id="UP001078443"/>
    </source>
</evidence>
<dbReference type="RefSeq" id="WP_268041592.1">
    <property type="nucleotide sequence ID" value="NZ_JAPQER010000006.1"/>
</dbReference>
<evidence type="ECO:0000259" key="1">
    <source>
        <dbReference type="Pfam" id="PF12671"/>
    </source>
</evidence>
<name>A0ABT4D1Z0_9CLOT</name>
<keyword evidence="3" id="KW-1185">Reference proteome</keyword>
<proteinExistence type="predicted"/>
<dbReference type="InterPro" id="IPR024301">
    <property type="entry name" value="Amidase_6"/>
</dbReference>
<reference evidence="2" key="1">
    <citation type="submission" date="2022-12" db="EMBL/GenBank/DDBJ databases">
        <authorList>
            <person name="Wang J."/>
        </authorList>
    </citation>
    <scope>NUCLEOTIDE SEQUENCE</scope>
    <source>
        <strain evidence="2">HY-45-18</strain>
    </source>
</reference>